<dbReference type="AlphaFoldDB" id="A0A4R0YTE6"/>
<evidence type="ECO:0000313" key="1">
    <source>
        <dbReference type="EMBL" id="TCI12645.1"/>
    </source>
</evidence>
<gene>
    <name evidence="1" type="ORF">EZM97_04670</name>
</gene>
<name>A0A4R0YTE6_9GAMM</name>
<evidence type="ECO:0000313" key="2">
    <source>
        <dbReference type="Proteomes" id="UP000291822"/>
    </source>
</evidence>
<comment type="caution">
    <text evidence="1">The sequence shown here is derived from an EMBL/GenBank/DDBJ whole genome shotgun (WGS) entry which is preliminary data.</text>
</comment>
<dbReference type="EMBL" id="SJTG01000001">
    <property type="protein sequence ID" value="TCI12645.1"/>
    <property type="molecule type" value="Genomic_DNA"/>
</dbReference>
<reference evidence="1 2" key="1">
    <citation type="submission" date="2019-02" db="EMBL/GenBank/DDBJ databases">
        <title>Dyella amyloliquefaciens sp. nov., isolated from forest soil.</title>
        <authorList>
            <person name="Gao Z.-H."/>
            <person name="Qiu L.-H."/>
        </authorList>
    </citation>
    <scope>NUCLEOTIDE SEQUENCE [LARGE SCALE GENOMIC DNA]</scope>
    <source>
        <strain evidence="1 2">KACC 12747</strain>
    </source>
</reference>
<dbReference type="Proteomes" id="UP000291822">
    <property type="component" value="Unassembled WGS sequence"/>
</dbReference>
<keyword evidence="2" id="KW-1185">Reference proteome</keyword>
<organism evidence="1 2">
    <name type="scientific">Dyella soli</name>
    <dbReference type="NCBI Taxonomy" id="522319"/>
    <lineage>
        <taxon>Bacteria</taxon>
        <taxon>Pseudomonadati</taxon>
        <taxon>Pseudomonadota</taxon>
        <taxon>Gammaproteobacteria</taxon>
        <taxon>Lysobacterales</taxon>
        <taxon>Rhodanobacteraceae</taxon>
        <taxon>Dyella</taxon>
    </lineage>
</organism>
<dbReference type="RefSeq" id="WP_131150577.1">
    <property type="nucleotide sequence ID" value="NZ_SJTG01000001.1"/>
</dbReference>
<proteinExistence type="predicted"/>
<sequence length="120" mass="13592">MHKPSSPRNVVDWSDPRLDALLKKTESWSLDNRGAFPEQNVQIHVGWGASTGKPARLVWERDQAVVIISDYTLPKGESVRVDRHLGDRLQSAWGAVVESRPGQRDEDQAGGLYVHWVHMR</sequence>
<protein>
    <submittedName>
        <fullName evidence="1">Uncharacterized protein</fullName>
    </submittedName>
</protein>
<accession>A0A4R0YTE6</accession>